<evidence type="ECO:0000256" key="1">
    <source>
        <dbReference type="SAM" id="SignalP"/>
    </source>
</evidence>
<dbReference type="InParanoid" id="M4B325"/>
<keyword evidence="3" id="KW-1185">Reference proteome</keyword>
<evidence type="ECO:0000313" key="2">
    <source>
        <dbReference type="EnsemblProtists" id="HpaP800673"/>
    </source>
</evidence>
<dbReference type="EMBL" id="JH598094">
    <property type="status" value="NOT_ANNOTATED_CDS"/>
    <property type="molecule type" value="Genomic_DNA"/>
</dbReference>
<sequence length="135" mass="15081">MRATNIFVSIAAILCGTHGETLATAGLGGGGGEMSSALTEVHMNVDQSLAELMIRSLPLTFLRMFPRGLDPEKLGWLHNIMLKQPSRVYGELYKDNYTSELIDAAFQLNNIPREKYNAFLTGYESYVRSRRQILP</sequence>
<accession>M4B325</accession>
<protein>
    <recommendedName>
        <fullName evidence="4">RxLR effector candidate protein</fullName>
    </recommendedName>
</protein>
<organism evidence="2 3">
    <name type="scientific">Hyaloperonospora arabidopsidis (strain Emoy2)</name>
    <name type="common">Downy mildew agent</name>
    <name type="synonym">Peronospora arabidopsidis</name>
    <dbReference type="NCBI Taxonomy" id="559515"/>
    <lineage>
        <taxon>Eukaryota</taxon>
        <taxon>Sar</taxon>
        <taxon>Stramenopiles</taxon>
        <taxon>Oomycota</taxon>
        <taxon>Peronosporomycetes</taxon>
        <taxon>Peronosporales</taxon>
        <taxon>Peronosporaceae</taxon>
        <taxon>Hyaloperonospora</taxon>
    </lineage>
</organism>
<evidence type="ECO:0008006" key="4">
    <source>
        <dbReference type="Google" id="ProtNLM"/>
    </source>
</evidence>
<dbReference type="Proteomes" id="UP000011713">
    <property type="component" value="Unassembled WGS sequence"/>
</dbReference>
<reference evidence="2" key="2">
    <citation type="submission" date="2015-06" db="UniProtKB">
        <authorList>
            <consortium name="EnsemblProtists"/>
        </authorList>
    </citation>
    <scope>IDENTIFICATION</scope>
    <source>
        <strain evidence="2">Emoy2</strain>
    </source>
</reference>
<dbReference type="VEuPathDB" id="FungiDB:HpaG800673"/>
<name>M4B325_HYAAE</name>
<evidence type="ECO:0000313" key="3">
    <source>
        <dbReference type="Proteomes" id="UP000011713"/>
    </source>
</evidence>
<dbReference type="HOGENOM" id="CLU_1889772_0_0_1"/>
<keyword evidence="1" id="KW-0732">Signal</keyword>
<dbReference type="EnsemblProtists" id="HpaT800673">
    <property type="protein sequence ID" value="HpaP800673"/>
    <property type="gene ID" value="HpaG800673"/>
</dbReference>
<reference evidence="3" key="1">
    <citation type="journal article" date="2010" name="Science">
        <title>Signatures of adaptation to obligate biotrophy in the Hyaloperonospora arabidopsidis genome.</title>
        <authorList>
            <person name="Baxter L."/>
            <person name="Tripathy S."/>
            <person name="Ishaque N."/>
            <person name="Boot N."/>
            <person name="Cabral A."/>
            <person name="Kemen E."/>
            <person name="Thines M."/>
            <person name="Ah-Fong A."/>
            <person name="Anderson R."/>
            <person name="Badejoko W."/>
            <person name="Bittner-Eddy P."/>
            <person name="Boore J.L."/>
            <person name="Chibucos M.C."/>
            <person name="Coates M."/>
            <person name="Dehal P."/>
            <person name="Delehaunty K."/>
            <person name="Dong S."/>
            <person name="Downton P."/>
            <person name="Dumas B."/>
            <person name="Fabro G."/>
            <person name="Fronick C."/>
            <person name="Fuerstenberg S.I."/>
            <person name="Fulton L."/>
            <person name="Gaulin E."/>
            <person name="Govers F."/>
            <person name="Hughes L."/>
            <person name="Humphray S."/>
            <person name="Jiang R.H."/>
            <person name="Judelson H."/>
            <person name="Kamoun S."/>
            <person name="Kyung K."/>
            <person name="Meijer H."/>
            <person name="Minx P."/>
            <person name="Morris P."/>
            <person name="Nelson J."/>
            <person name="Phuntumart V."/>
            <person name="Qutob D."/>
            <person name="Rehmany A."/>
            <person name="Rougon-Cardoso A."/>
            <person name="Ryden P."/>
            <person name="Torto-Alalibo T."/>
            <person name="Studholme D."/>
            <person name="Wang Y."/>
            <person name="Win J."/>
            <person name="Wood J."/>
            <person name="Clifton S.W."/>
            <person name="Rogers J."/>
            <person name="Van den Ackerveken G."/>
            <person name="Jones J.D."/>
            <person name="McDowell J.M."/>
            <person name="Beynon J."/>
            <person name="Tyler B.M."/>
        </authorList>
    </citation>
    <scope>NUCLEOTIDE SEQUENCE [LARGE SCALE GENOMIC DNA]</scope>
    <source>
        <strain evidence="3">Emoy2</strain>
    </source>
</reference>
<feature type="signal peptide" evidence="1">
    <location>
        <begin position="1"/>
        <end position="19"/>
    </location>
</feature>
<feature type="chain" id="PRO_5004048563" description="RxLR effector candidate protein" evidence="1">
    <location>
        <begin position="20"/>
        <end position="135"/>
    </location>
</feature>
<dbReference type="AlphaFoldDB" id="M4B325"/>
<proteinExistence type="predicted"/>